<evidence type="ECO:0000256" key="1">
    <source>
        <dbReference type="SAM" id="MobiDB-lite"/>
    </source>
</evidence>
<dbReference type="Proteomes" id="UP001365128">
    <property type="component" value="Unassembled WGS sequence"/>
</dbReference>
<name>A0ABR1MHH5_9PEZI</name>
<comment type="caution">
    <text evidence="2">The sequence shown here is derived from an EMBL/GenBank/DDBJ whole genome shotgun (WGS) entry which is preliminary data.</text>
</comment>
<evidence type="ECO:0000313" key="2">
    <source>
        <dbReference type="EMBL" id="KAK7548110.1"/>
    </source>
</evidence>
<gene>
    <name evidence="2" type="ORF">IWX46DRAFT_45117</name>
</gene>
<dbReference type="EMBL" id="JBBPDW010000011">
    <property type="protein sequence ID" value="KAK7548110.1"/>
    <property type="molecule type" value="Genomic_DNA"/>
</dbReference>
<feature type="compositionally biased region" description="Polar residues" evidence="1">
    <location>
        <begin position="149"/>
        <end position="158"/>
    </location>
</feature>
<sequence length="378" mass="41882">MARLSKEEALRRLRAVGIDNLVDDAIKPRQPPDATKPKEKLPVYKAATPILPLNQWDHAIIMGLAKLVEEVNDDDAKVKELLLSEVRSRQGALLNSYKYVRELRAADVAKFLRARRAQVAGSTRKRCADTAPHFQLPRPTKTARCINSPQITDAVSSDQRSKDSQGGSCGFQMPVDVNNVPVLRAGYHIGNCNKIMVDMKEVPDAESDKSLGYKEVEDREQKYGTYGESLNGRKDAQSLNHSGHDNSLMTMDQLSTPERLATVTQGGFGSLFLGRDGVEPDHGRAYGADGVVSLHRPAFSSLLSCCEVGTDLLLVQQYHSFRARLHSLAKDEGDVRVRCSVSAWPRSLILYGPLLKKRLLDKGKCANEVVKVYDAMRQ</sequence>
<protein>
    <submittedName>
        <fullName evidence="2">Uncharacterized protein</fullName>
    </submittedName>
</protein>
<proteinExistence type="predicted"/>
<organism evidence="2 3">
    <name type="scientific">Phyllosticta citricarpa</name>
    <dbReference type="NCBI Taxonomy" id="55181"/>
    <lineage>
        <taxon>Eukaryota</taxon>
        <taxon>Fungi</taxon>
        <taxon>Dikarya</taxon>
        <taxon>Ascomycota</taxon>
        <taxon>Pezizomycotina</taxon>
        <taxon>Dothideomycetes</taxon>
        <taxon>Dothideomycetes incertae sedis</taxon>
        <taxon>Botryosphaeriales</taxon>
        <taxon>Phyllostictaceae</taxon>
        <taxon>Phyllosticta</taxon>
    </lineage>
</organism>
<feature type="region of interest" description="Disordered" evidence="1">
    <location>
        <begin position="149"/>
        <end position="171"/>
    </location>
</feature>
<accession>A0ABR1MHH5</accession>
<keyword evidence="3" id="KW-1185">Reference proteome</keyword>
<evidence type="ECO:0000313" key="3">
    <source>
        <dbReference type="Proteomes" id="UP001365128"/>
    </source>
</evidence>
<reference evidence="2 3" key="1">
    <citation type="submission" date="2024-04" db="EMBL/GenBank/DDBJ databases">
        <title>Phyllosticta paracitricarpa is synonymous to the EU quarantine fungus P. citricarpa based on phylogenomic analyses.</title>
        <authorList>
            <consortium name="Lawrence Berkeley National Laboratory"/>
            <person name="Van Ingen-Buijs V.A."/>
            <person name="Van Westerhoven A.C."/>
            <person name="Haridas S."/>
            <person name="Skiadas P."/>
            <person name="Martin F."/>
            <person name="Groenewald J.Z."/>
            <person name="Crous P.W."/>
            <person name="Seidl M.F."/>
        </authorList>
    </citation>
    <scope>NUCLEOTIDE SEQUENCE [LARGE SCALE GENOMIC DNA]</scope>
    <source>
        <strain evidence="2 3">CBS 122670</strain>
    </source>
</reference>